<evidence type="ECO:0000313" key="3">
    <source>
        <dbReference type="Proteomes" id="UP000577956"/>
    </source>
</evidence>
<evidence type="ECO:0000313" key="4">
    <source>
        <dbReference type="Proteomes" id="UP000618382"/>
    </source>
</evidence>
<protein>
    <submittedName>
        <fullName evidence="2">DNA gyrase subunit B</fullName>
        <ecNumber evidence="2">5.6.2.2</ecNumber>
    </submittedName>
</protein>
<reference evidence="2 3" key="1">
    <citation type="submission" date="2020-07" db="EMBL/GenBank/DDBJ databases">
        <title>Sequencing the genomes of 1000 actinobacteria strains.</title>
        <authorList>
            <person name="Klenk H.-P."/>
        </authorList>
    </citation>
    <scope>NUCLEOTIDE SEQUENCE [LARGE SCALE GENOMIC DNA]</scope>
    <source>
        <strain evidence="2 3">DSM 24482</strain>
    </source>
</reference>
<dbReference type="EMBL" id="BONN01000001">
    <property type="protein sequence ID" value="GIG31080.1"/>
    <property type="molecule type" value="Genomic_DNA"/>
</dbReference>
<dbReference type="Proteomes" id="UP000577956">
    <property type="component" value="Unassembled WGS sequence"/>
</dbReference>
<keyword evidence="2" id="KW-0413">Isomerase</keyword>
<dbReference type="AlphaFoldDB" id="A0A7Y9FEL8"/>
<gene>
    <name evidence="2" type="ORF">BKA21_001462</name>
    <name evidence="1" type="ORF">Col01nite_02390</name>
</gene>
<proteinExistence type="predicted"/>
<evidence type="ECO:0000313" key="1">
    <source>
        <dbReference type="EMBL" id="GIG31080.1"/>
    </source>
</evidence>
<dbReference type="Gene3D" id="3.30.565.10">
    <property type="entry name" value="Histidine kinase-like ATPase, C-terminal domain"/>
    <property type="match status" value="1"/>
</dbReference>
<organism evidence="2 3">
    <name type="scientific">Cellulomonas oligotrophica</name>
    <dbReference type="NCBI Taxonomy" id="931536"/>
    <lineage>
        <taxon>Bacteria</taxon>
        <taxon>Bacillati</taxon>
        <taxon>Actinomycetota</taxon>
        <taxon>Actinomycetes</taxon>
        <taxon>Micrococcales</taxon>
        <taxon>Cellulomonadaceae</taxon>
        <taxon>Cellulomonas</taxon>
    </lineage>
</organism>
<name>A0A7Y9FEL8_9CELL</name>
<keyword evidence="4" id="KW-1185">Reference proteome</keyword>
<accession>A0A7Y9FEL8</accession>
<dbReference type="InterPro" id="IPR036890">
    <property type="entry name" value="HATPase_C_sf"/>
</dbReference>
<dbReference type="SUPFAM" id="SSF55874">
    <property type="entry name" value="ATPase domain of HSP90 chaperone/DNA topoisomerase II/histidine kinase"/>
    <property type="match status" value="1"/>
</dbReference>
<dbReference type="RefSeq" id="WP_140457636.1">
    <property type="nucleotide sequence ID" value="NZ_BAABFI010000002.1"/>
</dbReference>
<comment type="caution">
    <text evidence="2">The sequence shown here is derived from an EMBL/GenBank/DDBJ whole genome shotgun (WGS) entry which is preliminary data.</text>
</comment>
<dbReference type="GO" id="GO:0003918">
    <property type="term" value="F:DNA topoisomerase type II (double strand cut, ATP-hydrolyzing) activity"/>
    <property type="evidence" value="ECO:0007669"/>
    <property type="project" value="UniProtKB-EC"/>
</dbReference>
<dbReference type="EMBL" id="JACCBK010000001">
    <property type="protein sequence ID" value="NYD85913.1"/>
    <property type="molecule type" value="Genomic_DNA"/>
</dbReference>
<reference evidence="1 4" key="2">
    <citation type="submission" date="2021-01" db="EMBL/GenBank/DDBJ databases">
        <title>Whole genome shotgun sequence of Cellulomonas oligotrophica NBRC 109435.</title>
        <authorList>
            <person name="Komaki H."/>
            <person name="Tamura T."/>
        </authorList>
    </citation>
    <scope>NUCLEOTIDE SEQUENCE [LARGE SCALE GENOMIC DNA]</scope>
    <source>
        <strain evidence="1 4">NBRC 109435</strain>
    </source>
</reference>
<sequence>MTGPRSTWRTTTHAWASDVDEDHLADVRARADALAPGGALHLVLEVLAYADEEAAATGRRGQVDVVLGDGHVAVADDGRGTDTRVDEHGAVVRKPVMATQDVRFFDVDGAPLLPDGHPRRGMSVVSALSAELVHENWRTDGAWSQTYRHGVPDSTLVPLTPRGGTGTTVTFGGVHGDPVDADALRALVGGFGHLDVTVLSPSR</sequence>
<dbReference type="Proteomes" id="UP000618382">
    <property type="component" value="Unassembled WGS sequence"/>
</dbReference>
<dbReference type="EC" id="5.6.2.2" evidence="2"/>
<evidence type="ECO:0000313" key="2">
    <source>
        <dbReference type="EMBL" id="NYD85913.1"/>
    </source>
</evidence>